<evidence type="ECO:0000256" key="5">
    <source>
        <dbReference type="ARBA" id="ARBA00023284"/>
    </source>
</evidence>
<feature type="region of interest" description="Disordered" evidence="6">
    <location>
        <begin position="247"/>
        <end position="275"/>
    </location>
</feature>
<dbReference type="PROSITE" id="PS51352">
    <property type="entry name" value="THIOREDOXIN_2"/>
    <property type="match status" value="1"/>
</dbReference>
<gene>
    <name evidence="8" type="primary">bdbD_7</name>
    <name evidence="8" type="ORF">ENSA7_48900</name>
</gene>
<proteinExistence type="inferred from homology"/>
<dbReference type="OrthoDB" id="9800545at2"/>
<dbReference type="Proteomes" id="UP000238823">
    <property type="component" value="Unassembled WGS sequence"/>
</dbReference>
<dbReference type="Gene3D" id="3.40.30.10">
    <property type="entry name" value="Glutaredoxin"/>
    <property type="match status" value="2"/>
</dbReference>
<evidence type="ECO:0000256" key="1">
    <source>
        <dbReference type="ARBA" id="ARBA00005791"/>
    </source>
</evidence>
<protein>
    <submittedName>
        <fullName evidence="8">Disulfide bond formation protein D</fullName>
    </submittedName>
</protein>
<evidence type="ECO:0000313" key="8">
    <source>
        <dbReference type="EMBL" id="PRQ04959.1"/>
    </source>
</evidence>
<evidence type="ECO:0000256" key="6">
    <source>
        <dbReference type="SAM" id="MobiDB-lite"/>
    </source>
</evidence>
<evidence type="ECO:0000313" key="9">
    <source>
        <dbReference type="Proteomes" id="UP000238823"/>
    </source>
</evidence>
<dbReference type="AlphaFoldDB" id="A0A2S9YIN3"/>
<dbReference type="Pfam" id="PF13462">
    <property type="entry name" value="Thioredoxin_4"/>
    <property type="match status" value="1"/>
</dbReference>
<feature type="region of interest" description="Disordered" evidence="6">
    <location>
        <begin position="479"/>
        <end position="514"/>
    </location>
</feature>
<evidence type="ECO:0000256" key="4">
    <source>
        <dbReference type="ARBA" id="ARBA00023157"/>
    </source>
</evidence>
<dbReference type="EMBL" id="PVNL01000100">
    <property type="protein sequence ID" value="PRQ04959.1"/>
    <property type="molecule type" value="Genomic_DNA"/>
</dbReference>
<keyword evidence="4" id="KW-1015">Disulfide bond</keyword>
<dbReference type="InterPro" id="IPR013766">
    <property type="entry name" value="Thioredoxin_domain"/>
</dbReference>
<keyword evidence="3" id="KW-0560">Oxidoreductase</keyword>
<dbReference type="InterPro" id="IPR036249">
    <property type="entry name" value="Thioredoxin-like_sf"/>
</dbReference>
<comment type="caution">
    <text evidence="8">The sequence shown here is derived from an EMBL/GenBank/DDBJ whole genome shotgun (WGS) entry which is preliminary data.</text>
</comment>
<sequence>MTISLEPASAGLPRLACAGLLFALLGPLVACPAKPDQHQAAVDIDLRRFVVQTGENDYALGGDQPLVTIILWTDYACAPCGRSWQVMKHLVEDYGDDLRVVYRAGTVPGFQHGERAAEAAFAAGGQGKFWDMHWRLFEYPDDFSRPILRKHAEAIGLDVPQFMDDLDTGRYSSPRVRDRRQAAALGLSPLPAAFANGLFVLGFKDEAGWHALIDREIASARKMMQDGIKRADVYEEFMRTAKRGRVDDNDEAKRLQAQRGAAAEAADPARLDGPDSKARYAVPTGAVAGFGPADAPVVVVEFVDYQCPYCRKAHDEVLPALRERYPNDVRVEIRHLPLEIHPAAAAAARAAITAGEQGKFGEFHARLFADDIGGLGFSTFVQEAEKLGLDVERFKRDFQTREVGDKLASDVLLARRLGIQGTPGFFVNGRYIDGARSAATYTDMVDEELARAKQLEAEGTPRSELYAALMQGALTPDQFPNAHLAVAPHDAAPSPEQDPTPRQDPAPANDAGQP</sequence>
<dbReference type="SUPFAM" id="SSF52833">
    <property type="entry name" value="Thioredoxin-like"/>
    <property type="match status" value="2"/>
</dbReference>
<organism evidence="8 9">
    <name type="scientific">Enhygromyxa salina</name>
    <dbReference type="NCBI Taxonomy" id="215803"/>
    <lineage>
        <taxon>Bacteria</taxon>
        <taxon>Pseudomonadati</taxon>
        <taxon>Myxococcota</taxon>
        <taxon>Polyangia</taxon>
        <taxon>Nannocystales</taxon>
        <taxon>Nannocystaceae</taxon>
        <taxon>Enhygromyxa</taxon>
    </lineage>
</organism>
<dbReference type="Pfam" id="PF01323">
    <property type="entry name" value="DSBA"/>
    <property type="match status" value="1"/>
</dbReference>
<keyword evidence="2" id="KW-0732">Signal</keyword>
<comment type="similarity">
    <text evidence="1">Belongs to the thioredoxin family. DsbA subfamily.</text>
</comment>
<feature type="domain" description="Thioredoxin" evidence="7">
    <location>
        <begin position="257"/>
        <end position="450"/>
    </location>
</feature>
<keyword evidence="5" id="KW-0676">Redox-active center</keyword>
<dbReference type="InterPro" id="IPR001853">
    <property type="entry name" value="DSBA-like_thioredoxin_dom"/>
</dbReference>
<evidence type="ECO:0000256" key="2">
    <source>
        <dbReference type="ARBA" id="ARBA00022729"/>
    </source>
</evidence>
<accession>A0A2S9YIN3</accession>
<dbReference type="PANTHER" id="PTHR13887">
    <property type="entry name" value="GLUTATHIONE S-TRANSFERASE KAPPA"/>
    <property type="match status" value="1"/>
</dbReference>
<feature type="compositionally biased region" description="Low complexity" evidence="6">
    <location>
        <begin position="255"/>
        <end position="266"/>
    </location>
</feature>
<evidence type="ECO:0000256" key="3">
    <source>
        <dbReference type="ARBA" id="ARBA00023002"/>
    </source>
</evidence>
<name>A0A2S9YIN3_9BACT</name>
<dbReference type="RefSeq" id="WP_106091792.1">
    <property type="nucleotide sequence ID" value="NZ_PVNL01000100.1"/>
</dbReference>
<dbReference type="PANTHER" id="PTHR13887:SF14">
    <property type="entry name" value="DISULFIDE BOND FORMATION PROTEIN D"/>
    <property type="match status" value="1"/>
</dbReference>
<reference evidence="8 9" key="1">
    <citation type="submission" date="2018-03" db="EMBL/GenBank/DDBJ databases">
        <title>Draft Genome Sequences of the Obligatory Marine Myxobacteria Enhygromyxa salina SWB007.</title>
        <authorList>
            <person name="Poehlein A."/>
            <person name="Moghaddam J.A."/>
            <person name="Harms H."/>
            <person name="Alanjari M."/>
            <person name="Koenig G.M."/>
            <person name="Daniel R."/>
            <person name="Schaeberle T.F."/>
        </authorList>
    </citation>
    <scope>NUCLEOTIDE SEQUENCE [LARGE SCALE GENOMIC DNA]</scope>
    <source>
        <strain evidence="8 9">SWB007</strain>
    </source>
</reference>
<dbReference type="GO" id="GO:0016491">
    <property type="term" value="F:oxidoreductase activity"/>
    <property type="evidence" value="ECO:0007669"/>
    <property type="project" value="UniProtKB-KW"/>
</dbReference>
<dbReference type="InterPro" id="IPR012336">
    <property type="entry name" value="Thioredoxin-like_fold"/>
</dbReference>
<evidence type="ECO:0000259" key="7">
    <source>
        <dbReference type="PROSITE" id="PS51352"/>
    </source>
</evidence>